<dbReference type="OrthoDB" id="1814561at2"/>
<dbReference type="RefSeq" id="WP_155353129.1">
    <property type="nucleotide sequence ID" value="NZ_BAAAHL010000012.1"/>
</dbReference>
<comment type="caution">
    <text evidence="1">The sequence shown here is derived from an EMBL/GenBank/DDBJ whole genome shotgun (WGS) entry which is preliminary data.</text>
</comment>
<evidence type="ECO:0000313" key="1">
    <source>
        <dbReference type="EMBL" id="GES07420.1"/>
    </source>
</evidence>
<sequence>MARYRTKPTEIDAIQWTGDNLTDVIAFTHCRADPQPDGGLMVMTAAGSLWLRKNDWIVKHGDGQPGQVCPAADFAAIYEPVA</sequence>
<name>A0A5M3WGK3_9ACTN</name>
<reference evidence="1 2" key="1">
    <citation type="submission" date="2019-10" db="EMBL/GenBank/DDBJ databases">
        <title>Whole genome shotgun sequence of Acrocarpospora macrocephala NBRC 16266.</title>
        <authorList>
            <person name="Ichikawa N."/>
            <person name="Kimura A."/>
            <person name="Kitahashi Y."/>
            <person name="Komaki H."/>
            <person name="Oguchi A."/>
        </authorList>
    </citation>
    <scope>NUCLEOTIDE SEQUENCE [LARGE SCALE GENOMIC DNA]</scope>
    <source>
        <strain evidence="1 2">NBRC 16266</strain>
    </source>
</reference>
<protein>
    <submittedName>
        <fullName evidence="1">Uncharacterized protein</fullName>
    </submittedName>
</protein>
<accession>A0A5M3WGK3</accession>
<evidence type="ECO:0000313" key="2">
    <source>
        <dbReference type="Proteomes" id="UP000331127"/>
    </source>
</evidence>
<keyword evidence="2" id="KW-1185">Reference proteome</keyword>
<organism evidence="1 2">
    <name type="scientific">Acrocarpospora macrocephala</name>
    <dbReference type="NCBI Taxonomy" id="150177"/>
    <lineage>
        <taxon>Bacteria</taxon>
        <taxon>Bacillati</taxon>
        <taxon>Actinomycetota</taxon>
        <taxon>Actinomycetes</taxon>
        <taxon>Streptosporangiales</taxon>
        <taxon>Streptosporangiaceae</taxon>
        <taxon>Acrocarpospora</taxon>
    </lineage>
</organism>
<proteinExistence type="predicted"/>
<dbReference type="AlphaFoldDB" id="A0A5M3WGK3"/>
<gene>
    <name evidence="1" type="ORF">Amac_010150</name>
</gene>
<dbReference type="EMBL" id="BLAE01000006">
    <property type="protein sequence ID" value="GES07420.1"/>
    <property type="molecule type" value="Genomic_DNA"/>
</dbReference>
<dbReference type="Proteomes" id="UP000331127">
    <property type="component" value="Unassembled WGS sequence"/>
</dbReference>